<evidence type="ECO:0000313" key="9">
    <source>
        <dbReference type="EMBL" id="CUG90817.1"/>
    </source>
</evidence>
<accession>A0A0S4JLM1</accession>
<dbReference type="GO" id="GO:0003964">
    <property type="term" value="F:RNA-directed DNA polymerase activity"/>
    <property type="evidence" value="ECO:0007669"/>
    <property type="project" value="UniProtKB-KW"/>
</dbReference>
<dbReference type="PANTHER" id="PTHR33064">
    <property type="entry name" value="POL PROTEIN"/>
    <property type="match status" value="1"/>
</dbReference>
<keyword evidence="4" id="KW-0255">Endonuclease</keyword>
<evidence type="ECO:0000256" key="6">
    <source>
        <dbReference type="ARBA" id="ARBA00022918"/>
    </source>
</evidence>
<evidence type="ECO:0000256" key="3">
    <source>
        <dbReference type="ARBA" id="ARBA00022722"/>
    </source>
</evidence>
<keyword evidence="7" id="KW-0812">Transmembrane</keyword>
<dbReference type="InterPro" id="IPR043128">
    <property type="entry name" value="Rev_trsase/Diguanyl_cyclase"/>
</dbReference>
<dbReference type="InterPro" id="IPR043502">
    <property type="entry name" value="DNA/RNA_pol_sf"/>
</dbReference>
<keyword evidence="1" id="KW-0808">Transferase</keyword>
<dbReference type="SUPFAM" id="SSF56672">
    <property type="entry name" value="DNA/RNA polymerases"/>
    <property type="match status" value="1"/>
</dbReference>
<dbReference type="Gene3D" id="3.30.70.270">
    <property type="match status" value="1"/>
</dbReference>
<dbReference type="VEuPathDB" id="TriTrypDB:BSAL_28955c"/>
<keyword evidence="7" id="KW-0472">Membrane</keyword>
<keyword evidence="6" id="KW-0695">RNA-directed DNA polymerase</keyword>
<dbReference type="InterPro" id="IPR041373">
    <property type="entry name" value="RT_RNaseH"/>
</dbReference>
<evidence type="ECO:0000256" key="7">
    <source>
        <dbReference type="SAM" id="Phobius"/>
    </source>
</evidence>
<organism evidence="9 10">
    <name type="scientific">Bodo saltans</name>
    <name type="common">Flagellated protozoan</name>
    <dbReference type="NCBI Taxonomy" id="75058"/>
    <lineage>
        <taxon>Eukaryota</taxon>
        <taxon>Discoba</taxon>
        <taxon>Euglenozoa</taxon>
        <taxon>Kinetoplastea</taxon>
        <taxon>Metakinetoplastina</taxon>
        <taxon>Eubodonida</taxon>
        <taxon>Bodonidae</taxon>
        <taxon>Bodo</taxon>
    </lineage>
</organism>
<keyword evidence="7" id="KW-1133">Transmembrane helix</keyword>
<feature type="domain" description="Reverse transcriptase RNase H-like" evidence="8">
    <location>
        <begin position="402"/>
        <end position="483"/>
    </location>
</feature>
<dbReference type="Pfam" id="PF17917">
    <property type="entry name" value="RT_RNaseH"/>
    <property type="match status" value="1"/>
</dbReference>
<name>A0A0S4JLM1_BODSA</name>
<dbReference type="AlphaFoldDB" id="A0A0S4JLM1"/>
<proteinExistence type="predicted"/>
<evidence type="ECO:0000313" key="10">
    <source>
        <dbReference type="Proteomes" id="UP000051952"/>
    </source>
</evidence>
<dbReference type="GO" id="GO:0016787">
    <property type="term" value="F:hydrolase activity"/>
    <property type="evidence" value="ECO:0007669"/>
    <property type="project" value="UniProtKB-KW"/>
</dbReference>
<dbReference type="EMBL" id="CYKH01001866">
    <property type="protein sequence ID" value="CUG90817.1"/>
    <property type="molecule type" value="Genomic_DNA"/>
</dbReference>
<sequence>MYSCRKRARSEDERQLDPIGVAACVDMTVLLRFVMLYYVGIAVIMNGDDSFWEDRRQEAMIPSMVDGHDISMADLARWKVIGRAPAATPLSERLFITYFEVEKKGTLLNRAIANCKQMNSFFHQCIEFGLATMDCVMRAVLFFGGGHFAVLDLRHWFHQLSLPRKCRRLFSFFYNRRLWEWHTWPMGFRYTPVVAQTAVCACLREAGRRLGMSYANPEEKLPSAVMVWTNKRGRPVVIAIVWYDNIFINASSLVVREKFVDKVQACFNETRIAVKGEIVQTEGRVEYLGVIYQSEPGHVRWCHSPANVARWETLRQVPATSGRDWLERLGIINWHVRMRDLPWRTVRGLFTRIYKVVGPDPSRLDDAVSLSSEAVAAVDSWLQEACSGEMFVKQPRVFPATRVFLATDASDWGAGGVMLQEVGPITLVRRPWSTDEAQLHINVKESLAAMETIREFKKRVPEPRRITIAIDNMSAKAWLEGRALPETEIELKVYDLLQEFEKDAIDFVWIRSADNAADRPSRNETVKVEEASRCLELLQSQAEKRWFE</sequence>
<evidence type="ECO:0000256" key="1">
    <source>
        <dbReference type="ARBA" id="ARBA00022679"/>
    </source>
</evidence>
<evidence type="ECO:0000256" key="2">
    <source>
        <dbReference type="ARBA" id="ARBA00022695"/>
    </source>
</evidence>
<dbReference type="CDD" id="cd09275">
    <property type="entry name" value="RNase_HI_RT_DIRS1"/>
    <property type="match status" value="1"/>
</dbReference>
<keyword evidence="10" id="KW-1185">Reference proteome</keyword>
<keyword evidence="2" id="KW-0548">Nucleotidyltransferase</keyword>
<dbReference type="PANTHER" id="PTHR33064:SF29">
    <property type="entry name" value="PEPTIDASE A2 DOMAIN-CONTAINING PROTEIN-RELATED"/>
    <property type="match status" value="1"/>
</dbReference>
<dbReference type="Gene3D" id="3.10.10.10">
    <property type="entry name" value="HIV Type 1 Reverse Transcriptase, subunit A, domain 1"/>
    <property type="match status" value="1"/>
</dbReference>
<dbReference type="Proteomes" id="UP000051952">
    <property type="component" value="Unassembled WGS sequence"/>
</dbReference>
<evidence type="ECO:0000256" key="5">
    <source>
        <dbReference type="ARBA" id="ARBA00022801"/>
    </source>
</evidence>
<evidence type="ECO:0000259" key="8">
    <source>
        <dbReference type="Pfam" id="PF17917"/>
    </source>
</evidence>
<evidence type="ECO:0000256" key="4">
    <source>
        <dbReference type="ARBA" id="ARBA00022759"/>
    </source>
</evidence>
<gene>
    <name evidence="9" type="ORF">BSAL_28955c</name>
</gene>
<keyword evidence="3" id="KW-0540">Nuclease</keyword>
<reference evidence="10" key="1">
    <citation type="submission" date="2015-09" db="EMBL/GenBank/DDBJ databases">
        <authorList>
            <consortium name="Pathogen Informatics"/>
        </authorList>
    </citation>
    <scope>NUCLEOTIDE SEQUENCE [LARGE SCALE GENOMIC DNA]</scope>
    <source>
        <strain evidence="10">Lake Konstanz</strain>
    </source>
</reference>
<dbReference type="GO" id="GO:0004519">
    <property type="term" value="F:endonuclease activity"/>
    <property type="evidence" value="ECO:0007669"/>
    <property type="project" value="UniProtKB-KW"/>
</dbReference>
<dbReference type="OrthoDB" id="8061593at2759"/>
<feature type="transmembrane region" description="Helical" evidence="7">
    <location>
        <begin position="21"/>
        <end position="45"/>
    </location>
</feature>
<protein>
    <recommendedName>
        <fullName evidence="8">Reverse transcriptase RNase H-like domain-containing protein</fullName>
    </recommendedName>
</protein>
<keyword evidence="5" id="KW-0378">Hydrolase</keyword>
<dbReference type="InterPro" id="IPR051320">
    <property type="entry name" value="Viral_Replic_Matur_Polypro"/>
</dbReference>